<proteinExistence type="predicted"/>
<dbReference type="EMBL" id="NCXM01000039">
    <property type="protein sequence ID" value="OSC22347.1"/>
    <property type="molecule type" value="Genomic_DNA"/>
</dbReference>
<keyword evidence="2" id="KW-1185">Reference proteome</keyword>
<sequence>MSTSAAIVIAGQERSIGKCVDELRHYPGRTITRYDLPGPGDPTTLTRDEVARTHAVYSRVSEKELVWFVERATSAPWPPVDADLRRAEPNIRNGLYDQLEAFYRHFEKDAPSRVARSKISKVLHIKRPKAYPILDSKVTNVYRQDAEQAVERYPRLKYQKAAYWVAIRDDLITNTESEALAQLRAALGHEGTLGANLSRITDLRLLDMLTWH</sequence>
<dbReference type="Pfam" id="PF19827">
    <property type="entry name" value="DUF6308"/>
    <property type="match status" value="1"/>
</dbReference>
<name>A0A1X2KKY4_9MYCO</name>
<dbReference type="Proteomes" id="UP000242320">
    <property type="component" value="Unassembled WGS sequence"/>
</dbReference>
<accession>A0A1X2KKY4</accession>
<gene>
    <name evidence="1" type="ORF">B8W69_26300</name>
</gene>
<dbReference type="RefSeq" id="WP_085292633.1">
    <property type="nucleotide sequence ID" value="NZ_NCXM01000039.1"/>
</dbReference>
<dbReference type="AlphaFoldDB" id="A0A1X2KKY4"/>
<dbReference type="InterPro" id="IPR046275">
    <property type="entry name" value="DUF6308"/>
</dbReference>
<organism evidence="1 2">
    <name type="scientific">Mycolicibacterium vulneris</name>
    <dbReference type="NCBI Taxonomy" id="547163"/>
    <lineage>
        <taxon>Bacteria</taxon>
        <taxon>Bacillati</taxon>
        <taxon>Actinomycetota</taxon>
        <taxon>Actinomycetes</taxon>
        <taxon>Mycobacteriales</taxon>
        <taxon>Mycobacteriaceae</taxon>
        <taxon>Mycolicibacterium</taxon>
    </lineage>
</organism>
<evidence type="ECO:0000313" key="1">
    <source>
        <dbReference type="EMBL" id="OSC22347.1"/>
    </source>
</evidence>
<protein>
    <submittedName>
        <fullName evidence="1">Uncharacterized protein</fullName>
    </submittedName>
</protein>
<evidence type="ECO:0000313" key="2">
    <source>
        <dbReference type="Proteomes" id="UP000242320"/>
    </source>
</evidence>
<comment type="caution">
    <text evidence="1">The sequence shown here is derived from an EMBL/GenBank/DDBJ whole genome shotgun (WGS) entry which is preliminary data.</text>
</comment>
<reference evidence="1 2" key="1">
    <citation type="submission" date="2017-04" db="EMBL/GenBank/DDBJ databases">
        <title>The new phylogeny of genus Mycobacterium.</title>
        <authorList>
            <person name="Tortoli E."/>
            <person name="Trovato A."/>
            <person name="Cirillo D.M."/>
        </authorList>
    </citation>
    <scope>NUCLEOTIDE SEQUENCE [LARGE SCALE GENOMIC DNA]</scope>
    <source>
        <strain evidence="1 2">DSM 45247</strain>
    </source>
</reference>
<dbReference type="OrthoDB" id="4708338at2"/>